<sequence length="56" mass="6114">MSITGTLSQGKAKKFADHLHLSSNKARRTQLREMAHQAKLFALAEEVYGREAGGDG</sequence>
<name>A0ABY7CVS1_9BASI</name>
<gene>
    <name evidence="1" type="ORF">PtA15_9A192</name>
</gene>
<dbReference type="Proteomes" id="UP001164743">
    <property type="component" value="Chromosome 9A"/>
</dbReference>
<organism evidence="1 2">
    <name type="scientific">Puccinia triticina</name>
    <dbReference type="NCBI Taxonomy" id="208348"/>
    <lineage>
        <taxon>Eukaryota</taxon>
        <taxon>Fungi</taxon>
        <taxon>Dikarya</taxon>
        <taxon>Basidiomycota</taxon>
        <taxon>Pucciniomycotina</taxon>
        <taxon>Pucciniomycetes</taxon>
        <taxon>Pucciniales</taxon>
        <taxon>Pucciniaceae</taxon>
        <taxon>Puccinia</taxon>
    </lineage>
</organism>
<protein>
    <submittedName>
        <fullName evidence="1">Uncharacterized protein</fullName>
    </submittedName>
</protein>
<evidence type="ECO:0000313" key="2">
    <source>
        <dbReference type="Proteomes" id="UP001164743"/>
    </source>
</evidence>
<keyword evidence="2" id="KW-1185">Reference proteome</keyword>
<reference evidence="1" key="1">
    <citation type="submission" date="2022-10" db="EMBL/GenBank/DDBJ databases">
        <title>Puccinia triticina Genome sequencing and assembly.</title>
        <authorList>
            <person name="Li C."/>
        </authorList>
    </citation>
    <scope>NUCLEOTIDE SEQUENCE</scope>
    <source>
        <strain evidence="1">Pt15</strain>
    </source>
</reference>
<accession>A0ABY7CVS1</accession>
<dbReference type="EMBL" id="CP110429">
    <property type="protein sequence ID" value="WAQ88067.1"/>
    <property type="molecule type" value="Genomic_DNA"/>
</dbReference>
<dbReference type="RefSeq" id="XP_053023622.1">
    <property type="nucleotide sequence ID" value="XM_053172375.1"/>
</dbReference>
<dbReference type="GeneID" id="77813270"/>
<proteinExistence type="predicted"/>
<evidence type="ECO:0000313" key="1">
    <source>
        <dbReference type="EMBL" id="WAQ88067.1"/>
    </source>
</evidence>